<evidence type="ECO:0000313" key="3">
    <source>
        <dbReference type="EMBL" id="CAG7557869.1"/>
    </source>
</evidence>
<evidence type="ECO:0000256" key="1">
    <source>
        <dbReference type="SAM" id="MobiDB-lite"/>
    </source>
</evidence>
<protein>
    <recommendedName>
        <fullName evidence="2">Metallo-beta-lactamase domain-containing protein</fullName>
    </recommendedName>
</protein>
<dbReference type="InterPro" id="IPR001279">
    <property type="entry name" value="Metallo-B-lactamas"/>
</dbReference>
<gene>
    <name evidence="3" type="ORF">FEQUK3_LOCUS3594</name>
</gene>
<evidence type="ECO:0000313" key="4">
    <source>
        <dbReference type="Proteomes" id="UP000693738"/>
    </source>
</evidence>
<dbReference type="PANTHER" id="PTHR43546:SF8">
    <property type="entry name" value="METALLO-BETA-LACTAMASE DOMAIN-CONTAINING PROTEIN"/>
    <property type="match status" value="1"/>
</dbReference>
<dbReference type="PANTHER" id="PTHR43546">
    <property type="entry name" value="UPF0173 METAL-DEPENDENT HYDROLASE MJ1163-RELATED"/>
    <property type="match status" value="1"/>
</dbReference>
<sequence length="465" mass="51092">MEKTTLEWFGATTFRLCTRGVTIFLDTWLDKPSILPTYLSVDEVTEADYIFISHAHFDHLPGADRIAIKTGAIVIANNEAINLLRTAGVPEDQLLPVQGGERIPLFIRKVRDDPSLQAPGLPGAPKRPLHTHAALSVDVWPSLHCFMPEDHPEVIDTATVYTGSASPYSCTLDITMGMKHGLLKIGELMPSEKLTPGHRSFIEYVNDSRNVFSHCDGGQLMFNFIIGEKALLWSAHLGGYEGILRDLLPKPDIAIMAVAGRANLNGRPFDGSAAEFAAMKVGWLGCPENVIWCLHDEACIPPWKIDTKAATEAVEGNGKTKVVELEHARVRELGSSALALHLDKAPKSFDYHSHIPPWPSNQLTFSPQTSPSSPVAALSLSATSSPIFSVYGQVFVESNYESDDVVSDGANDGSQEEEDDDVAQPFNEDDLVISDDEYRVAEKLDVTDQDHIDDDDEAFRRNGWC</sequence>
<dbReference type="Pfam" id="PF00753">
    <property type="entry name" value="Lactamase_B"/>
    <property type="match status" value="1"/>
</dbReference>
<name>A0A8J2IQ96_FUSEQ</name>
<feature type="region of interest" description="Disordered" evidence="1">
    <location>
        <begin position="403"/>
        <end position="431"/>
    </location>
</feature>
<feature type="domain" description="Metallo-beta-lactamase" evidence="2">
    <location>
        <begin position="48"/>
        <end position="136"/>
    </location>
</feature>
<organism evidence="3 4">
    <name type="scientific">Fusarium equiseti</name>
    <name type="common">Fusarium scirpi</name>
    <dbReference type="NCBI Taxonomy" id="61235"/>
    <lineage>
        <taxon>Eukaryota</taxon>
        <taxon>Fungi</taxon>
        <taxon>Dikarya</taxon>
        <taxon>Ascomycota</taxon>
        <taxon>Pezizomycotina</taxon>
        <taxon>Sordariomycetes</taxon>
        <taxon>Hypocreomycetidae</taxon>
        <taxon>Hypocreales</taxon>
        <taxon>Nectriaceae</taxon>
        <taxon>Fusarium</taxon>
        <taxon>Fusarium incarnatum-equiseti species complex</taxon>
    </lineage>
</organism>
<accession>A0A8J2IQ96</accession>
<feature type="compositionally biased region" description="Acidic residues" evidence="1">
    <location>
        <begin position="414"/>
        <end position="431"/>
    </location>
</feature>
<reference evidence="3" key="1">
    <citation type="submission" date="2021-05" db="EMBL/GenBank/DDBJ databases">
        <authorList>
            <person name="Khan N."/>
        </authorList>
    </citation>
    <scope>NUCLEOTIDE SEQUENCE</scope>
</reference>
<dbReference type="Proteomes" id="UP000693738">
    <property type="component" value="Unassembled WGS sequence"/>
</dbReference>
<dbReference type="InterPro" id="IPR050114">
    <property type="entry name" value="UPF0173_UPF0282_UlaG_hydrolase"/>
</dbReference>
<proteinExistence type="predicted"/>
<evidence type="ECO:0000259" key="2">
    <source>
        <dbReference type="Pfam" id="PF00753"/>
    </source>
</evidence>
<comment type="caution">
    <text evidence="3">The sequence shown here is derived from an EMBL/GenBank/DDBJ whole genome shotgun (WGS) entry which is preliminary data.</text>
</comment>
<dbReference type="EMBL" id="CAJSTJ010000121">
    <property type="protein sequence ID" value="CAG7557869.1"/>
    <property type="molecule type" value="Genomic_DNA"/>
</dbReference>
<dbReference type="AlphaFoldDB" id="A0A8J2IQ96"/>